<sequence length="744" mass="83714">MSKKTKLVIVESPTKAKTISKFLGPDYKVESSFGHIRDLPKSKMGIDIEHDFEPKYVIPAKAKQRVTDLKKLAAGAEEIYFATDEDREGESIAWHLANIFKMDPTKTKRIVFHEITKGAIMHALEKPRTINIDLVNAQQARRVLDRLVGYELSPFLWKKIRRGLSAGRVQSVALRLIVEREREIGKFKPEEYWSVEGMFAATGQTETFAATLAKKDGKKIDKLDIKNDAEASAILEQLKNAQYHVAEIDQKASQKNPPPPFTTSTLQQEANKKLGYSAKQTMRLAQQLYEGINVGQDGEKGLITYMRTDAVNLSDTFINDANKLIAEKFGKEYGIAEPRRFKAKSKLAQEAHEAIRPTHTALMPDDVAQYLDAQQLKLYTLIWNRAVATQMAPAKIQTTGIDIEDAKAKYTFRATGSVIEFPGYLKIYPDAMKENILPKLEPKTELEAKEIKKEQHFTEAPARYTEASLVKILEENGIGRPSTYAPTISTIIDRGYVDKEQKKFSPTEIGLLVNDLLVEHFPKVVDYSFTSKMEDDLDEIASGTKKWQPIVQAFYLPFHENLEKKEKEINKKDLVEEATDEKCDKCGKPMVIKMGRFGKFLACTGYPECKNTKPLGADGKPAAAETTDEKCDKCGAPMVIKFGRFGKFLGCSKYPDCKGIKKIENKTGVTCTQCGEGEIVEKRGKRGTFYACNRYPTCKFALWSKPTGEKCPTCQSLLIYGKNNTAVCSSKECKFTKELPQKEE</sequence>
<dbReference type="Gene3D" id="2.70.20.10">
    <property type="entry name" value="Topoisomerase I, domain 3"/>
    <property type="match status" value="1"/>
</dbReference>
<dbReference type="InterPro" id="IPR023405">
    <property type="entry name" value="Topo_IA_core_domain"/>
</dbReference>
<dbReference type="PROSITE" id="PS50880">
    <property type="entry name" value="TOPRIM"/>
    <property type="match status" value="1"/>
</dbReference>
<comment type="similarity">
    <text evidence="2 10">Belongs to the type IA topoisomerase family.</text>
</comment>
<accession>A0A1G2B1W3</accession>
<evidence type="ECO:0000256" key="5">
    <source>
        <dbReference type="ARBA" id="ARBA00022833"/>
    </source>
</evidence>
<feature type="site" description="Interaction with DNA" evidence="10">
    <location>
        <position position="157"/>
    </location>
</feature>
<keyword evidence="6" id="KW-0460">Magnesium</keyword>
<dbReference type="Gene3D" id="3.30.65.10">
    <property type="entry name" value="Bacterial Topoisomerase I, domain 1"/>
    <property type="match status" value="3"/>
</dbReference>
<evidence type="ECO:0000313" key="14">
    <source>
        <dbReference type="Proteomes" id="UP000176952"/>
    </source>
</evidence>
<organism evidence="13 14">
    <name type="scientific">Candidatus Kerfeldbacteria bacterium RIFCSPHIGHO2_12_FULL_48_17</name>
    <dbReference type="NCBI Taxonomy" id="1798542"/>
    <lineage>
        <taxon>Bacteria</taxon>
        <taxon>Candidatus Kerfeldiibacteriota</taxon>
    </lineage>
</organism>
<dbReference type="InterPro" id="IPR013497">
    <property type="entry name" value="Topo_IA_cen"/>
</dbReference>
<dbReference type="InterPro" id="IPR000380">
    <property type="entry name" value="Topo_IA"/>
</dbReference>
<dbReference type="Proteomes" id="UP000176952">
    <property type="component" value="Unassembled WGS sequence"/>
</dbReference>
<dbReference type="CDD" id="cd00186">
    <property type="entry name" value="TOP1Ac"/>
    <property type="match status" value="1"/>
</dbReference>
<feature type="site" description="Interaction with DNA" evidence="10">
    <location>
        <position position="145"/>
    </location>
</feature>
<evidence type="ECO:0000313" key="13">
    <source>
        <dbReference type="EMBL" id="OGY82679.1"/>
    </source>
</evidence>
<dbReference type="GO" id="GO:0006265">
    <property type="term" value="P:DNA topological change"/>
    <property type="evidence" value="ECO:0007669"/>
    <property type="project" value="UniProtKB-UniRule"/>
</dbReference>
<dbReference type="InterPro" id="IPR013826">
    <property type="entry name" value="Topo_IA_cen_sub3"/>
</dbReference>
<evidence type="ECO:0000256" key="2">
    <source>
        <dbReference type="ARBA" id="ARBA00009446"/>
    </source>
</evidence>
<dbReference type="Pfam" id="PF01396">
    <property type="entry name" value="Zn_ribbon_Top1"/>
    <property type="match status" value="3"/>
</dbReference>
<comment type="catalytic activity">
    <reaction evidence="1 10">
        <text>ATP-independent breakage of single-stranded DNA, followed by passage and rejoining.</text>
        <dbReference type="EC" id="5.6.2.1"/>
    </reaction>
</comment>
<keyword evidence="9 10" id="KW-0413">Isomerase</keyword>
<keyword evidence="7 10" id="KW-0799">Topoisomerase</keyword>
<dbReference type="SUPFAM" id="SSF57783">
    <property type="entry name" value="Zinc beta-ribbon"/>
    <property type="match status" value="3"/>
</dbReference>
<reference evidence="13 14" key="1">
    <citation type="journal article" date="2016" name="Nat. Commun.">
        <title>Thousands of microbial genomes shed light on interconnected biogeochemical processes in an aquifer system.</title>
        <authorList>
            <person name="Anantharaman K."/>
            <person name="Brown C.T."/>
            <person name="Hug L.A."/>
            <person name="Sharon I."/>
            <person name="Castelle C.J."/>
            <person name="Probst A.J."/>
            <person name="Thomas B.C."/>
            <person name="Singh A."/>
            <person name="Wilkins M.J."/>
            <person name="Karaoz U."/>
            <person name="Brodie E.L."/>
            <person name="Williams K.H."/>
            <person name="Hubbard S.S."/>
            <person name="Banfield J.F."/>
        </authorList>
    </citation>
    <scope>NUCLEOTIDE SEQUENCE [LARGE SCALE GENOMIC DNA]</scope>
</reference>
<evidence type="ECO:0000256" key="10">
    <source>
        <dbReference type="HAMAP-Rule" id="MF_00952"/>
    </source>
</evidence>
<keyword evidence="8 10" id="KW-0238">DNA-binding</keyword>
<dbReference type="InterPro" id="IPR005733">
    <property type="entry name" value="TopoI_bac-type"/>
</dbReference>
<dbReference type="Pfam" id="PF01751">
    <property type="entry name" value="Toprim"/>
    <property type="match status" value="1"/>
</dbReference>
<feature type="domain" description="Toprim" evidence="11">
    <location>
        <begin position="5"/>
        <end position="115"/>
    </location>
</feature>
<dbReference type="GO" id="GO:0003677">
    <property type="term" value="F:DNA binding"/>
    <property type="evidence" value="ECO:0007669"/>
    <property type="project" value="UniProtKB-KW"/>
</dbReference>
<dbReference type="HAMAP" id="MF_00952">
    <property type="entry name" value="Topoisom_1_prok"/>
    <property type="match status" value="1"/>
</dbReference>
<keyword evidence="4" id="KW-0863">Zinc-finger</keyword>
<dbReference type="SMART" id="SM00436">
    <property type="entry name" value="TOP1Bc"/>
    <property type="match status" value="1"/>
</dbReference>
<dbReference type="AlphaFoldDB" id="A0A1G2B1W3"/>
<feature type="site" description="Interaction with DNA" evidence="10">
    <location>
        <position position="307"/>
    </location>
</feature>
<dbReference type="PROSITE" id="PS00396">
    <property type="entry name" value="TOPO_IA_1"/>
    <property type="match status" value="1"/>
</dbReference>
<dbReference type="EC" id="5.6.2.1" evidence="10"/>
<dbReference type="InterPro" id="IPR013825">
    <property type="entry name" value="Topo_IA_cen_sub2"/>
</dbReference>
<comment type="caution">
    <text evidence="13">The sequence shown here is derived from an EMBL/GenBank/DDBJ whole genome shotgun (WGS) entry which is preliminary data.</text>
</comment>
<feature type="region of interest" description="Interaction with DNA" evidence="10">
    <location>
        <begin position="165"/>
        <end position="170"/>
    </location>
</feature>
<dbReference type="InterPro" id="IPR013824">
    <property type="entry name" value="Topo_IA_cen_sub1"/>
</dbReference>
<dbReference type="STRING" id="1798542.A3F54_01660"/>
<dbReference type="PANTHER" id="PTHR42785">
    <property type="entry name" value="DNA TOPOISOMERASE, TYPE IA, CORE"/>
    <property type="match status" value="1"/>
</dbReference>
<evidence type="ECO:0000259" key="12">
    <source>
        <dbReference type="PROSITE" id="PS52039"/>
    </source>
</evidence>
<dbReference type="Pfam" id="PF01131">
    <property type="entry name" value="Topoisom_bac"/>
    <property type="match status" value="1"/>
</dbReference>
<dbReference type="InterPro" id="IPR023406">
    <property type="entry name" value="Topo_IA_AS"/>
</dbReference>
<dbReference type="Gene3D" id="1.10.290.10">
    <property type="entry name" value="Topoisomerase I, domain 4"/>
    <property type="match status" value="1"/>
</dbReference>
<evidence type="ECO:0000256" key="7">
    <source>
        <dbReference type="ARBA" id="ARBA00023029"/>
    </source>
</evidence>
<dbReference type="Gene3D" id="1.10.460.10">
    <property type="entry name" value="Topoisomerase I, domain 2"/>
    <property type="match status" value="1"/>
</dbReference>
<evidence type="ECO:0000256" key="4">
    <source>
        <dbReference type="ARBA" id="ARBA00022771"/>
    </source>
</evidence>
<dbReference type="NCBIfam" id="TIGR01051">
    <property type="entry name" value="topA_bact"/>
    <property type="match status" value="1"/>
</dbReference>
<dbReference type="GO" id="GO:0003917">
    <property type="term" value="F:DNA topoisomerase type I (single strand cut, ATP-independent) activity"/>
    <property type="evidence" value="ECO:0007669"/>
    <property type="project" value="UniProtKB-UniRule"/>
</dbReference>
<feature type="site" description="Interaction with DNA" evidence="10">
    <location>
        <position position="141"/>
    </location>
</feature>
<dbReference type="InterPro" id="IPR034149">
    <property type="entry name" value="TOPRIM_TopoI"/>
</dbReference>
<proteinExistence type="inferred from homology"/>
<evidence type="ECO:0000259" key="11">
    <source>
        <dbReference type="PROSITE" id="PS50880"/>
    </source>
</evidence>
<protein>
    <recommendedName>
        <fullName evidence="10">DNA topoisomerase 1</fullName>
        <ecNumber evidence="10">5.6.2.1</ecNumber>
    </recommendedName>
    <alternativeName>
        <fullName evidence="10">DNA topoisomerase I</fullName>
    </alternativeName>
</protein>
<feature type="site" description="Interaction with DNA" evidence="10">
    <location>
        <position position="35"/>
    </location>
</feature>
<dbReference type="InterPro" id="IPR013498">
    <property type="entry name" value="Topo_IA_Znf"/>
</dbReference>
<keyword evidence="3" id="KW-0479">Metal-binding</keyword>
<feature type="site" description="Interaction with DNA" evidence="10">
    <location>
        <position position="494"/>
    </location>
</feature>
<dbReference type="PRINTS" id="PR00417">
    <property type="entry name" value="PRTPISMRASEI"/>
</dbReference>
<dbReference type="InterPro" id="IPR003602">
    <property type="entry name" value="Topo_IA_DNA-bd_dom"/>
</dbReference>
<dbReference type="InterPro" id="IPR003601">
    <property type="entry name" value="Topo_IA_2"/>
</dbReference>
<dbReference type="SMART" id="SM00437">
    <property type="entry name" value="TOP1Ac"/>
    <property type="match status" value="1"/>
</dbReference>
<dbReference type="PANTHER" id="PTHR42785:SF1">
    <property type="entry name" value="DNA TOPOISOMERASE"/>
    <property type="match status" value="1"/>
</dbReference>
<feature type="site" description="Interaction with DNA" evidence="10">
    <location>
        <position position="150"/>
    </location>
</feature>
<comment type="function">
    <text evidence="10">Releases the supercoiling and torsional tension of DNA, which is introduced during the DNA replication and transcription, by transiently cleaving and rejoining one strand of the DNA duplex. Introduces a single-strand break via transesterification at a target site in duplex DNA. The scissile phosphodiester is attacked by the catalytic tyrosine of the enzyme, resulting in the formation of a DNA-(5'-phosphotyrosyl)-enzyme intermediate and the expulsion of a 3'-OH DNA strand. The free DNA strand then undergoes passage around the unbroken strand, thus removing DNA supercoils. Finally, in the religation step, the DNA 3'-OH attacks the covalent intermediate to expel the active-site tyrosine and restore the DNA phosphodiester backbone.</text>
</comment>
<dbReference type="EMBL" id="MHKD01000025">
    <property type="protein sequence ID" value="OGY82679.1"/>
    <property type="molecule type" value="Genomic_DNA"/>
</dbReference>
<dbReference type="Gene3D" id="3.40.50.140">
    <property type="match status" value="1"/>
</dbReference>
<evidence type="ECO:0000256" key="1">
    <source>
        <dbReference type="ARBA" id="ARBA00000213"/>
    </source>
</evidence>
<feature type="active site" description="O-(5'-phospho-DNA)-tyrosine intermediate" evidence="10">
    <location>
        <position position="305"/>
    </location>
</feature>
<comment type="subunit">
    <text evidence="10">Monomer.</text>
</comment>
<dbReference type="GO" id="GO:0005694">
    <property type="term" value="C:chromosome"/>
    <property type="evidence" value="ECO:0007669"/>
    <property type="project" value="InterPro"/>
</dbReference>
<evidence type="ECO:0000256" key="3">
    <source>
        <dbReference type="ARBA" id="ARBA00022723"/>
    </source>
</evidence>
<evidence type="ECO:0000256" key="8">
    <source>
        <dbReference type="ARBA" id="ARBA00023125"/>
    </source>
</evidence>
<dbReference type="SUPFAM" id="SSF56712">
    <property type="entry name" value="Prokaryotic type I DNA topoisomerase"/>
    <property type="match status" value="1"/>
</dbReference>
<dbReference type="InterPro" id="IPR028612">
    <property type="entry name" value="Topoisom_1_IA"/>
</dbReference>
<dbReference type="GO" id="GO:0008270">
    <property type="term" value="F:zinc ion binding"/>
    <property type="evidence" value="ECO:0007669"/>
    <property type="project" value="UniProtKB-KW"/>
</dbReference>
<evidence type="ECO:0000256" key="6">
    <source>
        <dbReference type="ARBA" id="ARBA00022842"/>
    </source>
</evidence>
<dbReference type="InterPro" id="IPR006171">
    <property type="entry name" value="TOPRIM_dom"/>
</dbReference>
<dbReference type="CDD" id="cd03363">
    <property type="entry name" value="TOPRIM_TopoIA_TopoI"/>
    <property type="match status" value="1"/>
</dbReference>
<feature type="site" description="Interaction with DNA" evidence="10">
    <location>
        <position position="142"/>
    </location>
</feature>
<gene>
    <name evidence="10" type="primary">topA</name>
    <name evidence="13" type="ORF">A3F54_01660</name>
</gene>
<dbReference type="PROSITE" id="PS52039">
    <property type="entry name" value="TOPO_IA_2"/>
    <property type="match status" value="1"/>
</dbReference>
<feature type="domain" description="Topo IA-type catalytic" evidence="12">
    <location>
        <begin position="131"/>
        <end position="562"/>
    </location>
</feature>
<name>A0A1G2B1W3_9BACT</name>
<dbReference type="SMART" id="SM00493">
    <property type="entry name" value="TOPRIM"/>
    <property type="match status" value="1"/>
</dbReference>
<keyword evidence="5" id="KW-0862">Zinc</keyword>
<evidence type="ECO:0000256" key="9">
    <source>
        <dbReference type="ARBA" id="ARBA00023235"/>
    </source>
</evidence>